<dbReference type="InterPro" id="IPR036291">
    <property type="entry name" value="NAD(P)-bd_dom_sf"/>
</dbReference>
<sequence>MSSISIIGLGNVARALAARALEGDNAVEIIGRDPAKAKELAAALGGATVGTAGTVPAGDIVVLAVPYVGATAVVREYGDALRGKVIVDITNPVAPDLQGFVVPHDSSGAQEIAKAAPDDAHVVKAFNTVFSHVLSAGPAEGRPLDVFIAGDNAQAKARVSAFVETLGLRPWDTGELSMARALENVGLLELGLMNHSVKHTNFSLGITLLS</sequence>
<dbReference type="SUPFAM" id="SSF51735">
    <property type="entry name" value="NAD(P)-binding Rossmann-fold domains"/>
    <property type="match status" value="1"/>
</dbReference>
<keyword evidence="4" id="KW-1185">Reference proteome</keyword>
<keyword evidence="1" id="KW-0560">Oxidoreductase</keyword>
<feature type="domain" description="Pyrroline-5-carboxylate reductase catalytic N-terminal" evidence="2">
    <location>
        <begin position="4"/>
        <end position="92"/>
    </location>
</feature>
<organism evidence="3 4">
    <name type="scientific">Streptomyces lannensis</name>
    <dbReference type="NCBI Taxonomy" id="766498"/>
    <lineage>
        <taxon>Bacteria</taxon>
        <taxon>Bacillati</taxon>
        <taxon>Actinomycetota</taxon>
        <taxon>Actinomycetes</taxon>
        <taxon>Kitasatosporales</taxon>
        <taxon>Streptomycetaceae</taxon>
        <taxon>Streptomyces</taxon>
    </lineage>
</organism>
<evidence type="ECO:0000313" key="4">
    <source>
        <dbReference type="Proteomes" id="UP001501563"/>
    </source>
</evidence>
<dbReference type="PANTHER" id="PTHR14239:SF10">
    <property type="entry name" value="REDUCTASE"/>
    <property type="match status" value="1"/>
</dbReference>
<accession>A0ABP7KYC5</accession>
<gene>
    <name evidence="3" type="ORF">GCM10022207_66940</name>
</gene>
<comment type="caution">
    <text evidence="3">The sequence shown here is derived from an EMBL/GenBank/DDBJ whole genome shotgun (WGS) entry which is preliminary data.</text>
</comment>
<name>A0ABP7KYC5_9ACTN</name>
<dbReference type="InterPro" id="IPR028939">
    <property type="entry name" value="P5C_Rdtase_cat_N"/>
</dbReference>
<dbReference type="EMBL" id="BAAAZA010000026">
    <property type="protein sequence ID" value="GAA3890047.1"/>
    <property type="molecule type" value="Genomic_DNA"/>
</dbReference>
<proteinExistence type="predicted"/>
<dbReference type="Proteomes" id="UP001501563">
    <property type="component" value="Unassembled WGS sequence"/>
</dbReference>
<protein>
    <submittedName>
        <fullName evidence="3">NAD(P)-binding domain-containing protein</fullName>
    </submittedName>
</protein>
<evidence type="ECO:0000259" key="2">
    <source>
        <dbReference type="Pfam" id="PF03807"/>
    </source>
</evidence>
<reference evidence="4" key="1">
    <citation type="journal article" date="2019" name="Int. J. Syst. Evol. Microbiol.">
        <title>The Global Catalogue of Microorganisms (GCM) 10K type strain sequencing project: providing services to taxonomists for standard genome sequencing and annotation.</title>
        <authorList>
            <consortium name="The Broad Institute Genomics Platform"/>
            <consortium name="The Broad Institute Genome Sequencing Center for Infectious Disease"/>
            <person name="Wu L."/>
            <person name="Ma J."/>
        </authorList>
    </citation>
    <scope>NUCLEOTIDE SEQUENCE [LARGE SCALE GENOMIC DNA]</scope>
    <source>
        <strain evidence="4">JCM 16578</strain>
    </source>
</reference>
<dbReference type="Gene3D" id="3.40.50.720">
    <property type="entry name" value="NAD(P)-binding Rossmann-like Domain"/>
    <property type="match status" value="1"/>
</dbReference>
<dbReference type="RefSeq" id="WP_345553006.1">
    <property type="nucleotide sequence ID" value="NZ_BAAAZA010000026.1"/>
</dbReference>
<dbReference type="PANTHER" id="PTHR14239">
    <property type="entry name" value="DUDULIN-RELATED"/>
    <property type="match status" value="1"/>
</dbReference>
<evidence type="ECO:0000313" key="3">
    <source>
        <dbReference type="EMBL" id="GAA3890047.1"/>
    </source>
</evidence>
<dbReference type="Pfam" id="PF03807">
    <property type="entry name" value="F420_oxidored"/>
    <property type="match status" value="1"/>
</dbReference>
<dbReference type="InterPro" id="IPR051267">
    <property type="entry name" value="STEAP_metalloreductase"/>
</dbReference>
<evidence type="ECO:0000256" key="1">
    <source>
        <dbReference type="ARBA" id="ARBA00023002"/>
    </source>
</evidence>